<dbReference type="FunFam" id="3.40.50.720:FF:000001">
    <property type="entry name" value="Glyceraldehyde-3-phosphate dehydrogenase"/>
    <property type="match status" value="1"/>
</dbReference>
<dbReference type="Gene3D" id="3.40.50.720">
    <property type="entry name" value="NAD(P)-binding Rossmann-like Domain"/>
    <property type="match status" value="1"/>
</dbReference>
<comment type="similarity">
    <text evidence="1 8">Belongs to the glyceraldehyde-3-phosphate dehydrogenase family.</text>
</comment>
<feature type="binding site" evidence="5">
    <location>
        <begin position="151"/>
        <end position="153"/>
    </location>
    <ligand>
        <name>D-glyceraldehyde 3-phosphate</name>
        <dbReference type="ChEBI" id="CHEBI:59776"/>
    </ligand>
</feature>
<feature type="active site" description="Nucleophile" evidence="4">
    <location>
        <position position="152"/>
    </location>
</feature>
<dbReference type="EMBL" id="RQJP01000001">
    <property type="protein sequence ID" value="RRB17874.1"/>
    <property type="molecule type" value="Genomic_DNA"/>
</dbReference>
<comment type="caution">
    <text evidence="11">The sequence shown here is derived from an EMBL/GenBank/DDBJ whole genome shotgun (WGS) entry which is preliminary data.</text>
</comment>
<evidence type="ECO:0000256" key="8">
    <source>
        <dbReference type="RuleBase" id="RU000397"/>
    </source>
</evidence>
<evidence type="ECO:0000256" key="3">
    <source>
        <dbReference type="ARBA" id="ARBA00023002"/>
    </source>
</evidence>
<dbReference type="Proteomes" id="UP000274271">
    <property type="component" value="Unassembled WGS sequence"/>
</dbReference>
<dbReference type="SMART" id="SM00846">
    <property type="entry name" value="Gp_dh_N"/>
    <property type="match status" value="1"/>
</dbReference>
<evidence type="ECO:0000313" key="11">
    <source>
        <dbReference type="EMBL" id="RRB17874.1"/>
    </source>
</evidence>
<feature type="binding site" evidence="6">
    <location>
        <begin position="13"/>
        <end position="14"/>
    </location>
    <ligand>
        <name>NAD(+)</name>
        <dbReference type="ChEBI" id="CHEBI:57540"/>
    </ligand>
</feature>
<name>A0A3P1CYC2_9BACT</name>
<comment type="subunit">
    <text evidence="2">Homotetramer.</text>
</comment>
<evidence type="ECO:0000256" key="7">
    <source>
        <dbReference type="PIRSR" id="PIRSR000149-4"/>
    </source>
</evidence>
<evidence type="ECO:0000259" key="10">
    <source>
        <dbReference type="SMART" id="SM00846"/>
    </source>
</evidence>
<dbReference type="InterPro" id="IPR006424">
    <property type="entry name" value="Glyceraldehyde-3-P_DH_1"/>
</dbReference>
<dbReference type="FunFam" id="3.30.360.10:FF:000002">
    <property type="entry name" value="Glyceraldehyde-3-phosphate dehydrogenase"/>
    <property type="match status" value="1"/>
</dbReference>
<dbReference type="PIRSF" id="PIRSF000149">
    <property type="entry name" value="GAP_DH"/>
    <property type="match status" value="1"/>
</dbReference>
<dbReference type="PRINTS" id="PR00078">
    <property type="entry name" value="G3PDHDRGNASE"/>
</dbReference>
<evidence type="ECO:0000256" key="1">
    <source>
        <dbReference type="ARBA" id="ARBA00007406"/>
    </source>
</evidence>
<sequence length="329" mass="35048">MGKIKVAINGFGRIGRLSFRRLLEKENVEIVAINDLTDNATLAHLLKYDSIHGRFNGEITSDSDSLTINGTRIHAYAERDPKLLPWAALNVDVVLESTGRFVDEAGAGQHLTAGAKKVVISAPAKGNIPTVVLGVNEDTLTGNETILSNASCTTNCLAPMAKVLDDVFGIEKGYMTTIHAYTADQNLQDAPHSDLRRARAAALSIVPTSTGAAKAVGLVLPQLKGKLDGYALRVPIPDGSVTDLTAILKRPATKEEINEAMKAAAEGPLKGILEYCVDEIVSTDIVGNSSSCIFDSKLTSANGTLVKIVGWYDNEFGYSSRVADLIAKL</sequence>
<keyword evidence="3 9" id="KW-0560">Oxidoreductase</keyword>
<evidence type="ECO:0000256" key="4">
    <source>
        <dbReference type="PIRSR" id="PIRSR000149-1"/>
    </source>
</evidence>
<evidence type="ECO:0000256" key="6">
    <source>
        <dbReference type="PIRSR" id="PIRSR000149-3"/>
    </source>
</evidence>
<proteinExistence type="inferred from homology"/>
<organism evidence="11 12">
    <name type="scientific">Larkinella knui</name>
    <dbReference type="NCBI Taxonomy" id="2025310"/>
    <lineage>
        <taxon>Bacteria</taxon>
        <taxon>Pseudomonadati</taxon>
        <taxon>Bacteroidota</taxon>
        <taxon>Cytophagia</taxon>
        <taxon>Cytophagales</taxon>
        <taxon>Spirosomataceae</taxon>
        <taxon>Larkinella</taxon>
    </lineage>
</organism>
<keyword evidence="12" id="KW-1185">Reference proteome</keyword>
<evidence type="ECO:0000256" key="9">
    <source>
        <dbReference type="RuleBase" id="RU361160"/>
    </source>
</evidence>
<keyword evidence="6" id="KW-0547">Nucleotide-binding</keyword>
<feature type="binding site" evidence="6">
    <location>
        <position position="121"/>
    </location>
    <ligand>
        <name>NAD(+)</name>
        <dbReference type="ChEBI" id="CHEBI:57540"/>
    </ligand>
</feature>
<dbReference type="CDD" id="cd18126">
    <property type="entry name" value="GAPDH_I_C"/>
    <property type="match status" value="1"/>
</dbReference>
<dbReference type="AlphaFoldDB" id="A0A3P1CYC2"/>
<dbReference type="GO" id="GO:0051287">
    <property type="term" value="F:NAD binding"/>
    <property type="evidence" value="ECO:0007669"/>
    <property type="project" value="InterPro"/>
</dbReference>
<reference evidence="11 12" key="1">
    <citation type="submission" date="2018-11" db="EMBL/GenBank/DDBJ databases">
        <authorList>
            <person name="Zhou Z."/>
            <person name="Wang G."/>
        </authorList>
    </citation>
    <scope>NUCLEOTIDE SEQUENCE [LARGE SCALE GENOMIC DNA]</scope>
    <source>
        <strain evidence="11 12">KCTC42998</strain>
    </source>
</reference>
<accession>A0A3P1CYC2</accession>
<dbReference type="OrthoDB" id="9803304at2"/>
<dbReference type="RefSeq" id="WP_124904910.1">
    <property type="nucleotide sequence ID" value="NZ_RQJP01000001.1"/>
</dbReference>
<dbReference type="GO" id="GO:0016620">
    <property type="term" value="F:oxidoreductase activity, acting on the aldehyde or oxo group of donors, NAD or NADP as acceptor"/>
    <property type="evidence" value="ECO:0007669"/>
    <property type="project" value="InterPro"/>
</dbReference>
<feature type="binding site" evidence="5">
    <location>
        <position position="233"/>
    </location>
    <ligand>
        <name>D-glyceraldehyde 3-phosphate</name>
        <dbReference type="ChEBI" id="CHEBI:59776"/>
    </ligand>
</feature>
<feature type="binding site" evidence="6">
    <location>
        <position position="314"/>
    </location>
    <ligand>
        <name>NAD(+)</name>
        <dbReference type="ChEBI" id="CHEBI:57540"/>
    </ligand>
</feature>
<dbReference type="PROSITE" id="PS00071">
    <property type="entry name" value="GAPDH"/>
    <property type="match status" value="1"/>
</dbReference>
<feature type="binding site" evidence="5">
    <location>
        <begin position="210"/>
        <end position="211"/>
    </location>
    <ligand>
        <name>D-glyceraldehyde 3-phosphate</name>
        <dbReference type="ChEBI" id="CHEBI:59776"/>
    </ligand>
</feature>
<feature type="binding site" evidence="6">
    <location>
        <position position="79"/>
    </location>
    <ligand>
        <name>NAD(+)</name>
        <dbReference type="ChEBI" id="CHEBI:57540"/>
    </ligand>
</feature>
<evidence type="ECO:0000313" key="12">
    <source>
        <dbReference type="Proteomes" id="UP000274271"/>
    </source>
</evidence>
<keyword evidence="6" id="KW-0520">NAD</keyword>
<dbReference type="InterPro" id="IPR036291">
    <property type="entry name" value="NAD(P)-bd_dom_sf"/>
</dbReference>
<dbReference type="PANTHER" id="PTHR43148">
    <property type="entry name" value="GLYCERALDEHYDE-3-PHOSPHATE DEHYDROGENASE 2"/>
    <property type="match status" value="1"/>
</dbReference>
<dbReference type="Pfam" id="PF00044">
    <property type="entry name" value="Gp_dh_N"/>
    <property type="match status" value="1"/>
</dbReference>
<dbReference type="CDD" id="cd05214">
    <property type="entry name" value="GAPDH_I_N"/>
    <property type="match status" value="1"/>
</dbReference>
<feature type="binding site" evidence="5">
    <location>
        <position position="182"/>
    </location>
    <ligand>
        <name>D-glyceraldehyde 3-phosphate</name>
        <dbReference type="ChEBI" id="CHEBI:59776"/>
    </ligand>
</feature>
<dbReference type="SUPFAM" id="SSF51735">
    <property type="entry name" value="NAD(P)-binding Rossmann-fold domains"/>
    <property type="match status" value="1"/>
</dbReference>
<evidence type="ECO:0000256" key="5">
    <source>
        <dbReference type="PIRSR" id="PIRSR000149-2"/>
    </source>
</evidence>
<dbReference type="InterPro" id="IPR020830">
    <property type="entry name" value="GlycerAld_3-P_DH_AS"/>
</dbReference>
<dbReference type="GO" id="GO:0006006">
    <property type="term" value="P:glucose metabolic process"/>
    <property type="evidence" value="ECO:0007669"/>
    <property type="project" value="InterPro"/>
</dbReference>
<feature type="site" description="Activates thiol group during catalysis" evidence="7">
    <location>
        <position position="179"/>
    </location>
</feature>
<dbReference type="EC" id="1.2.1.-" evidence="9"/>
<dbReference type="NCBIfam" id="TIGR01534">
    <property type="entry name" value="GAPDH-I"/>
    <property type="match status" value="1"/>
</dbReference>
<feature type="domain" description="Glyceraldehyde 3-phosphate dehydrogenase NAD(P) binding" evidence="10">
    <location>
        <begin position="4"/>
        <end position="152"/>
    </location>
</feature>
<dbReference type="GO" id="GO:0050661">
    <property type="term" value="F:NADP binding"/>
    <property type="evidence" value="ECO:0007669"/>
    <property type="project" value="InterPro"/>
</dbReference>
<dbReference type="Pfam" id="PF02800">
    <property type="entry name" value="Gp_dh_C"/>
    <property type="match status" value="1"/>
</dbReference>
<gene>
    <name evidence="11" type="primary">gap</name>
    <name evidence="11" type="ORF">EHT87_06250</name>
</gene>
<dbReference type="SUPFAM" id="SSF55347">
    <property type="entry name" value="Glyceraldehyde-3-phosphate dehydrogenase-like, C-terminal domain"/>
    <property type="match status" value="1"/>
</dbReference>
<dbReference type="Gene3D" id="3.30.360.10">
    <property type="entry name" value="Dihydrodipicolinate Reductase, domain 2"/>
    <property type="match status" value="1"/>
</dbReference>
<dbReference type="InterPro" id="IPR020829">
    <property type="entry name" value="GlycerAld_3-P_DH_cat"/>
</dbReference>
<dbReference type="InterPro" id="IPR020828">
    <property type="entry name" value="GlycerAld_3-P_DH_NAD(P)-bd"/>
</dbReference>
<feature type="binding site" evidence="6">
    <location>
        <position position="35"/>
    </location>
    <ligand>
        <name>NAD(+)</name>
        <dbReference type="ChEBI" id="CHEBI:57540"/>
    </ligand>
</feature>
<evidence type="ECO:0000256" key="2">
    <source>
        <dbReference type="ARBA" id="ARBA00011881"/>
    </source>
</evidence>
<dbReference type="InterPro" id="IPR020831">
    <property type="entry name" value="GlycerAld/Erythrose_P_DH"/>
</dbReference>
<protein>
    <recommendedName>
        <fullName evidence="9">Glyceraldehyde-3-phosphate dehydrogenase</fullName>
        <ecNumber evidence="9">1.2.1.-</ecNumber>
    </recommendedName>
</protein>